<dbReference type="AlphaFoldDB" id="A0A3D8YA54"/>
<gene>
    <name evidence="1" type="ORF">DSL64_19970</name>
</gene>
<reference evidence="1 2" key="1">
    <citation type="submission" date="2018-07" db="EMBL/GenBank/DDBJ databases">
        <title>Dyadobacter roseus sp. nov., isolated from rose rhizosphere soil.</title>
        <authorList>
            <person name="Chen L."/>
        </authorList>
    </citation>
    <scope>NUCLEOTIDE SEQUENCE [LARGE SCALE GENOMIC DNA]</scope>
    <source>
        <strain evidence="1 2">RS19</strain>
    </source>
</reference>
<protein>
    <submittedName>
        <fullName evidence="1">Uncharacterized protein</fullName>
    </submittedName>
</protein>
<proteinExistence type="predicted"/>
<keyword evidence="2" id="KW-1185">Reference proteome</keyword>
<dbReference type="EMBL" id="QNUL01000019">
    <property type="protein sequence ID" value="REA58645.1"/>
    <property type="molecule type" value="Genomic_DNA"/>
</dbReference>
<accession>A0A3D8YA54</accession>
<evidence type="ECO:0000313" key="1">
    <source>
        <dbReference type="EMBL" id="REA58645.1"/>
    </source>
</evidence>
<dbReference type="Proteomes" id="UP000256373">
    <property type="component" value="Unassembled WGS sequence"/>
</dbReference>
<evidence type="ECO:0000313" key="2">
    <source>
        <dbReference type="Proteomes" id="UP000256373"/>
    </source>
</evidence>
<name>A0A3D8YA54_9BACT</name>
<organism evidence="1 2">
    <name type="scientific">Dyadobacter luteus</name>
    <dbReference type="NCBI Taxonomy" id="2259619"/>
    <lineage>
        <taxon>Bacteria</taxon>
        <taxon>Pseudomonadati</taxon>
        <taxon>Bacteroidota</taxon>
        <taxon>Cytophagia</taxon>
        <taxon>Cytophagales</taxon>
        <taxon>Spirosomataceae</taxon>
        <taxon>Dyadobacter</taxon>
    </lineage>
</organism>
<sequence length="122" mass="14886">MENEQNYYHRWISINQHLSVLLRNYRLGNMSFVQNTFQYIRQEWLYQDDLAESFENRLIRRNHFSSQKLHKLDSLLSNEPQNLHFTKSNRQVILEIKWISDQMDGMLHHLQKKSVCLQPVKI</sequence>
<dbReference type="RefSeq" id="WP_115832704.1">
    <property type="nucleotide sequence ID" value="NZ_QNUL01000019.1"/>
</dbReference>
<comment type="caution">
    <text evidence="1">The sequence shown here is derived from an EMBL/GenBank/DDBJ whole genome shotgun (WGS) entry which is preliminary data.</text>
</comment>